<keyword evidence="5" id="KW-1185">Reference proteome</keyword>
<proteinExistence type="predicted"/>
<comment type="caution">
    <text evidence="4">The sequence shown here is derived from an EMBL/GenBank/DDBJ whole genome shotgun (WGS) entry which is preliminary data.</text>
</comment>
<dbReference type="EMBL" id="LAVV01006850">
    <property type="protein sequence ID" value="KNZ58031.1"/>
    <property type="molecule type" value="Genomic_DNA"/>
</dbReference>
<evidence type="ECO:0000259" key="3">
    <source>
        <dbReference type="Pfam" id="PF13359"/>
    </source>
</evidence>
<evidence type="ECO:0000313" key="4">
    <source>
        <dbReference type="EMBL" id="KNZ58031.1"/>
    </source>
</evidence>
<feature type="domain" description="DDE Tnp4" evidence="3">
    <location>
        <begin position="22"/>
        <end position="87"/>
    </location>
</feature>
<protein>
    <recommendedName>
        <fullName evidence="3">DDE Tnp4 domain-containing protein</fullName>
    </recommendedName>
</protein>
<dbReference type="AlphaFoldDB" id="A0A0L6VB57"/>
<dbReference type="InterPro" id="IPR027806">
    <property type="entry name" value="HARBI1_dom"/>
</dbReference>
<organism evidence="4 5">
    <name type="scientific">Puccinia sorghi</name>
    <dbReference type="NCBI Taxonomy" id="27349"/>
    <lineage>
        <taxon>Eukaryota</taxon>
        <taxon>Fungi</taxon>
        <taxon>Dikarya</taxon>
        <taxon>Basidiomycota</taxon>
        <taxon>Pucciniomycotina</taxon>
        <taxon>Pucciniomycetes</taxon>
        <taxon>Pucciniales</taxon>
        <taxon>Pucciniaceae</taxon>
        <taxon>Puccinia</taxon>
    </lineage>
</organism>
<evidence type="ECO:0000313" key="5">
    <source>
        <dbReference type="Proteomes" id="UP000037035"/>
    </source>
</evidence>
<gene>
    <name evidence="4" type="ORF">VP01_2010g3</name>
</gene>
<dbReference type="VEuPathDB" id="FungiDB:VP01_2010g3"/>
<keyword evidence="2" id="KW-0479">Metal-binding</keyword>
<dbReference type="OrthoDB" id="2649667at2759"/>
<sequence>MHLALQHLVVHASQVGGLHVEPSNQFLSNNQHDFKINLSGVRVVVENFIGLLKNRFQSFKGLRLCVSNRKDFIQVNYWIILCAILHNFLNKVGDEFNFSDFEPE</sequence>
<evidence type="ECO:0000256" key="2">
    <source>
        <dbReference type="ARBA" id="ARBA00022723"/>
    </source>
</evidence>
<dbReference type="GO" id="GO:0046872">
    <property type="term" value="F:metal ion binding"/>
    <property type="evidence" value="ECO:0007669"/>
    <property type="project" value="UniProtKB-KW"/>
</dbReference>
<comment type="cofactor">
    <cofactor evidence="1">
        <name>a divalent metal cation</name>
        <dbReference type="ChEBI" id="CHEBI:60240"/>
    </cofactor>
</comment>
<reference evidence="4 5" key="1">
    <citation type="submission" date="2015-08" db="EMBL/GenBank/DDBJ databases">
        <title>Next Generation Sequencing and Analysis of the Genome of Puccinia sorghi L Schw, the Causal Agent of Maize Common Rust.</title>
        <authorList>
            <person name="Rochi L."/>
            <person name="Burguener G."/>
            <person name="Darino M."/>
            <person name="Turjanski A."/>
            <person name="Kreff E."/>
            <person name="Dieguez M.J."/>
            <person name="Sacco F."/>
        </authorList>
    </citation>
    <scope>NUCLEOTIDE SEQUENCE [LARGE SCALE GENOMIC DNA]</scope>
    <source>
        <strain evidence="4 5">RO10H11247</strain>
    </source>
</reference>
<accession>A0A0L6VB57</accession>
<evidence type="ECO:0000256" key="1">
    <source>
        <dbReference type="ARBA" id="ARBA00001968"/>
    </source>
</evidence>
<dbReference type="Proteomes" id="UP000037035">
    <property type="component" value="Unassembled WGS sequence"/>
</dbReference>
<name>A0A0L6VB57_9BASI</name>
<dbReference type="Pfam" id="PF13359">
    <property type="entry name" value="DDE_Tnp_4"/>
    <property type="match status" value="1"/>
</dbReference>